<gene>
    <name evidence="2" type="ORF">WNY58_06105</name>
</gene>
<comment type="similarity">
    <text evidence="1">Belongs to the bactofilin family.</text>
</comment>
<dbReference type="RefSeq" id="WP_067985643.1">
    <property type="nucleotide sequence ID" value="NZ_CAXBCE010000022.1"/>
</dbReference>
<evidence type="ECO:0000256" key="1">
    <source>
        <dbReference type="ARBA" id="ARBA00044755"/>
    </source>
</evidence>
<protein>
    <submittedName>
        <fullName evidence="2">Polymer-forming cytoskeletal protein</fullName>
    </submittedName>
</protein>
<name>A0ABU9TQG6_9GAMM</name>
<comment type="caution">
    <text evidence="2">The sequence shown here is derived from an EMBL/GenBank/DDBJ whole genome shotgun (WGS) entry which is preliminary data.</text>
</comment>
<dbReference type="PANTHER" id="PTHR35024:SF4">
    <property type="entry name" value="POLYMER-FORMING CYTOSKELETAL PROTEIN"/>
    <property type="match status" value="1"/>
</dbReference>
<dbReference type="InterPro" id="IPR007607">
    <property type="entry name" value="BacA/B"/>
</dbReference>
<sequence length="121" mass="13033">MSIIGKMHIDGIFEGNVSSLDNISIGKTGHVRGLIKARAVDVCGLLEGEVICDDLHIDSGGQVRATVESKKMSIHPQGCFLGERRLKEVSALNDDKKKIETGMEAIDSLPDKVVLDSKSES</sequence>
<dbReference type="Pfam" id="PF04519">
    <property type="entry name" value="Bactofilin"/>
    <property type="match status" value="1"/>
</dbReference>
<keyword evidence="3" id="KW-1185">Reference proteome</keyword>
<proteinExistence type="inferred from homology"/>
<dbReference type="PANTHER" id="PTHR35024">
    <property type="entry name" value="HYPOTHETICAL CYTOSOLIC PROTEIN"/>
    <property type="match status" value="1"/>
</dbReference>
<evidence type="ECO:0000313" key="2">
    <source>
        <dbReference type="EMBL" id="MEM5535961.1"/>
    </source>
</evidence>
<organism evidence="2 3">
    <name type="scientific">Neptuniibacter pectenicola</name>
    <dbReference type="NCBI Taxonomy" id="1806669"/>
    <lineage>
        <taxon>Bacteria</taxon>
        <taxon>Pseudomonadati</taxon>
        <taxon>Pseudomonadota</taxon>
        <taxon>Gammaproteobacteria</taxon>
        <taxon>Oceanospirillales</taxon>
        <taxon>Oceanospirillaceae</taxon>
        <taxon>Neptuniibacter</taxon>
    </lineage>
</organism>
<dbReference type="EMBL" id="JBBMRA010000004">
    <property type="protein sequence ID" value="MEM5535961.1"/>
    <property type="molecule type" value="Genomic_DNA"/>
</dbReference>
<accession>A0ABU9TQG6</accession>
<evidence type="ECO:0000313" key="3">
    <source>
        <dbReference type="Proteomes" id="UP001449225"/>
    </source>
</evidence>
<dbReference type="Proteomes" id="UP001449225">
    <property type="component" value="Unassembled WGS sequence"/>
</dbReference>
<reference evidence="2 3" key="1">
    <citation type="submission" date="2024-03" db="EMBL/GenBank/DDBJ databases">
        <title>Community enrichment and isolation of bacterial strains for fucoidan degradation.</title>
        <authorList>
            <person name="Sichert A."/>
        </authorList>
    </citation>
    <scope>NUCLEOTIDE SEQUENCE [LARGE SCALE GENOMIC DNA]</scope>
    <source>
        <strain evidence="2 3">AS76</strain>
    </source>
</reference>